<evidence type="ECO:0000313" key="1">
    <source>
        <dbReference type="EMBL" id="KAI5677379.1"/>
    </source>
</evidence>
<gene>
    <name evidence="1" type="ORF">M9H77_08329</name>
</gene>
<organism evidence="1 2">
    <name type="scientific">Catharanthus roseus</name>
    <name type="common">Madagascar periwinkle</name>
    <name type="synonym">Vinca rosea</name>
    <dbReference type="NCBI Taxonomy" id="4058"/>
    <lineage>
        <taxon>Eukaryota</taxon>
        <taxon>Viridiplantae</taxon>
        <taxon>Streptophyta</taxon>
        <taxon>Embryophyta</taxon>
        <taxon>Tracheophyta</taxon>
        <taxon>Spermatophyta</taxon>
        <taxon>Magnoliopsida</taxon>
        <taxon>eudicotyledons</taxon>
        <taxon>Gunneridae</taxon>
        <taxon>Pentapetalae</taxon>
        <taxon>asterids</taxon>
        <taxon>lamiids</taxon>
        <taxon>Gentianales</taxon>
        <taxon>Apocynaceae</taxon>
        <taxon>Rauvolfioideae</taxon>
        <taxon>Vinceae</taxon>
        <taxon>Catharanthinae</taxon>
        <taxon>Catharanthus</taxon>
    </lineage>
</organism>
<reference evidence="2" key="1">
    <citation type="journal article" date="2023" name="Nat. Plants">
        <title>Single-cell RNA sequencing provides a high-resolution roadmap for understanding the multicellular compartmentation of specialized metabolism.</title>
        <authorList>
            <person name="Sun S."/>
            <person name="Shen X."/>
            <person name="Li Y."/>
            <person name="Li Y."/>
            <person name="Wang S."/>
            <person name="Li R."/>
            <person name="Zhang H."/>
            <person name="Shen G."/>
            <person name="Guo B."/>
            <person name="Wei J."/>
            <person name="Xu J."/>
            <person name="St-Pierre B."/>
            <person name="Chen S."/>
            <person name="Sun C."/>
        </authorList>
    </citation>
    <scope>NUCLEOTIDE SEQUENCE [LARGE SCALE GENOMIC DNA]</scope>
</reference>
<accession>A0ACC0BXM9</accession>
<comment type="caution">
    <text evidence="1">The sequence shown here is derived from an EMBL/GenBank/DDBJ whole genome shotgun (WGS) entry which is preliminary data.</text>
</comment>
<dbReference type="Proteomes" id="UP001060085">
    <property type="component" value="Linkage Group LG02"/>
</dbReference>
<proteinExistence type="predicted"/>
<keyword evidence="2" id="KW-1185">Reference proteome</keyword>
<dbReference type="EMBL" id="CM044702">
    <property type="protein sequence ID" value="KAI5677379.1"/>
    <property type="molecule type" value="Genomic_DNA"/>
</dbReference>
<protein>
    <submittedName>
        <fullName evidence="1">Uncharacterized protein</fullName>
    </submittedName>
</protein>
<sequence length="195" mass="22474">MAAPPSEAATRVCNRKSFTDLFSRSFTPLDSRHILIRFDLEEDYMRFPIPMFNKAFLFSITNFFGKPMKIDEPTVDLLKELPGRIWIGTGVGKGFWHSVFYEDLPPYRSHCKKIGHDSSNCKELILVRSAGKDGVDPIVTGKEHKQHMPQSFLGGIKGLLGHLRRKNSWFQQLCFHSLHFPQKLRLLLAQIQLKF</sequence>
<name>A0ACC0BXM9_CATRO</name>
<evidence type="ECO:0000313" key="2">
    <source>
        <dbReference type="Proteomes" id="UP001060085"/>
    </source>
</evidence>